<protein>
    <recommendedName>
        <fullName evidence="10">Transporter</fullName>
    </recommendedName>
</protein>
<evidence type="ECO:0000256" key="10">
    <source>
        <dbReference type="RuleBase" id="RU003732"/>
    </source>
</evidence>
<keyword evidence="3 10" id="KW-0813">Transport</keyword>
<name>A0A0R3UIA7_MESCO</name>
<feature type="transmembrane region" description="Helical" evidence="12">
    <location>
        <begin position="136"/>
        <end position="164"/>
    </location>
</feature>
<dbReference type="GO" id="GO:0005886">
    <property type="term" value="C:plasma membrane"/>
    <property type="evidence" value="ECO:0007669"/>
    <property type="project" value="TreeGrafter"/>
</dbReference>
<feature type="binding site" evidence="8">
    <location>
        <position position="477"/>
    </location>
    <ligand>
        <name>Na(+)</name>
        <dbReference type="ChEBI" id="CHEBI:29101"/>
        <label>1</label>
    </ligand>
</feature>
<dbReference type="InterPro" id="IPR037272">
    <property type="entry name" value="SNS_sf"/>
</dbReference>
<feature type="transmembrane region" description="Helical" evidence="12">
    <location>
        <begin position="292"/>
        <end position="314"/>
    </location>
</feature>
<feature type="disulfide bond" evidence="9">
    <location>
        <begin position="175"/>
        <end position="185"/>
    </location>
</feature>
<feature type="transmembrane region" description="Helical" evidence="12">
    <location>
        <begin position="615"/>
        <end position="638"/>
    </location>
</feature>
<evidence type="ECO:0000256" key="4">
    <source>
        <dbReference type="ARBA" id="ARBA00022692"/>
    </source>
</evidence>
<comment type="similarity">
    <text evidence="2 10">Belongs to the sodium:neurotransmitter symporter (SNF) (TC 2.A.22) family.</text>
</comment>
<keyword evidence="10" id="KW-0769">Symport</keyword>
<accession>A0A0R3UIA7</accession>
<evidence type="ECO:0000256" key="3">
    <source>
        <dbReference type="ARBA" id="ARBA00022448"/>
    </source>
</evidence>
<dbReference type="GO" id="GO:0046872">
    <property type="term" value="F:metal ion binding"/>
    <property type="evidence" value="ECO:0007669"/>
    <property type="project" value="UniProtKB-KW"/>
</dbReference>
<dbReference type="STRING" id="53468.A0A0R3UIA7"/>
<evidence type="ECO:0000256" key="12">
    <source>
        <dbReference type="SAM" id="Phobius"/>
    </source>
</evidence>
<keyword evidence="7" id="KW-0325">Glycoprotein</keyword>
<dbReference type="PROSITE" id="PS50267">
    <property type="entry name" value="NA_NEUROTRAN_SYMP_3"/>
    <property type="match status" value="1"/>
</dbReference>
<feature type="transmembrane region" description="Helical" evidence="12">
    <location>
        <begin position="373"/>
        <end position="390"/>
    </location>
</feature>
<dbReference type="InterPro" id="IPR000175">
    <property type="entry name" value="Na/ntran_symport"/>
</dbReference>
<evidence type="ECO:0000256" key="11">
    <source>
        <dbReference type="SAM" id="MobiDB-lite"/>
    </source>
</evidence>
<evidence type="ECO:0000256" key="9">
    <source>
        <dbReference type="PIRSR" id="PIRSR600175-2"/>
    </source>
</evidence>
<evidence type="ECO:0000256" key="8">
    <source>
        <dbReference type="PIRSR" id="PIRSR600175-1"/>
    </source>
</evidence>
<feature type="transmembrane region" description="Helical" evidence="12">
    <location>
        <begin position="582"/>
        <end position="603"/>
    </location>
</feature>
<comment type="subcellular location">
    <subcellularLocation>
        <location evidence="1">Membrane</location>
        <topology evidence="1">Multi-pass membrane protein</topology>
    </subcellularLocation>
</comment>
<proteinExistence type="inferred from homology"/>
<dbReference type="AlphaFoldDB" id="A0A0R3UIA7"/>
<feature type="region of interest" description="Disordered" evidence="11">
    <location>
        <begin position="818"/>
        <end position="858"/>
    </location>
</feature>
<feature type="compositionally biased region" description="Polar residues" evidence="11">
    <location>
        <begin position="833"/>
        <end position="845"/>
    </location>
</feature>
<keyword evidence="4 10" id="KW-0812">Transmembrane</keyword>
<keyword evidence="9" id="KW-1015">Disulfide bond</keyword>
<feature type="binding site" evidence="8">
    <location>
        <position position="376"/>
    </location>
    <ligand>
        <name>Na(+)</name>
        <dbReference type="ChEBI" id="CHEBI:29101"/>
        <label>1</label>
    </ligand>
</feature>
<feature type="transmembrane region" description="Helical" evidence="12">
    <location>
        <begin position="94"/>
        <end position="115"/>
    </location>
</feature>
<feature type="transmembrane region" description="Helical" evidence="12">
    <location>
        <begin position="541"/>
        <end position="561"/>
    </location>
</feature>
<feature type="transmembrane region" description="Helical" evidence="12">
    <location>
        <begin position="206"/>
        <end position="224"/>
    </location>
</feature>
<keyword evidence="6 12" id="KW-0472">Membrane</keyword>
<dbReference type="PROSITE" id="PS00610">
    <property type="entry name" value="NA_NEUROTRAN_SYMP_1"/>
    <property type="match status" value="1"/>
</dbReference>
<evidence type="ECO:0000256" key="7">
    <source>
        <dbReference type="ARBA" id="ARBA00023180"/>
    </source>
</evidence>
<feature type="binding site" evidence="8">
    <location>
        <position position="77"/>
    </location>
    <ligand>
        <name>Na(+)</name>
        <dbReference type="ChEBI" id="CHEBI:29101"/>
        <label>1</label>
    </ligand>
</feature>
<reference evidence="13 14" key="1">
    <citation type="submission" date="2018-10" db="EMBL/GenBank/DDBJ databases">
        <authorList>
            <consortium name="Pathogen Informatics"/>
        </authorList>
    </citation>
    <scope>NUCLEOTIDE SEQUENCE [LARGE SCALE GENOMIC DNA]</scope>
</reference>
<feature type="transmembrane region" description="Helical" evidence="12">
    <location>
        <begin position="503"/>
        <end position="521"/>
    </location>
</feature>
<dbReference type="GO" id="GO:0005283">
    <property type="term" value="F:amino acid:sodium symporter activity"/>
    <property type="evidence" value="ECO:0007669"/>
    <property type="project" value="TreeGrafter"/>
</dbReference>
<dbReference type="PANTHER" id="PTHR11616">
    <property type="entry name" value="SODIUM/CHLORIDE DEPENDENT TRANSPORTER"/>
    <property type="match status" value="1"/>
</dbReference>
<keyword evidence="5 12" id="KW-1133">Transmembrane helix</keyword>
<feature type="binding site" evidence="8">
    <location>
        <position position="73"/>
    </location>
    <ligand>
        <name>Na(+)</name>
        <dbReference type="ChEBI" id="CHEBI:29101"/>
        <label>1</label>
    </ligand>
</feature>
<dbReference type="Pfam" id="PF00209">
    <property type="entry name" value="SNF"/>
    <property type="match status" value="2"/>
</dbReference>
<keyword evidence="8" id="KW-0479">Metal-binding</keyword>
<feature type="binding site" evidence="8">
    <location>
        <position position="408"/>
    </location>
    <ligand>
        <name>Na(+)</name>
        <dbReference type="ChEBI" id="CHEBI:29101"/>
        <label>1</label>
    </ligand>
</feature>
<keyword evidence="14" id="KW-1185">Reference proteome</keyword>
<feature type="transmembrane region" description="Helical" evidence="12">
    <location>
        <begin position="326"/>
        <end position="353"/>
    </location>
</feature>
<evidence type="ECO:0000256" key="1">
    <source>
        <dbReference type="ARBA" id="ARBA00004141"/>
    </source>
</evidence>
<dbReference type="EMBL" id="UXSR01005332">
    <property type="protein sequence ID" value="VDD81140.1"/>
    <property type="molecule type" value="Genomic_DNA"/>
</dbReference>
<feature type="transmembrane region" description="Helical" evidence="12">
    <location>
        <begin position="402"/>
        <end position="427"/>
    </location>
</feature>
<dbReference type="SUPFAM" id="SSF161070">
    <property type="entry name" value="SNF-like"/>
    <property type="match status" value="1"/>
</dbReference>
<dbReference type="GO" id="GO:0089718">
    <property type="term" value="P:amino acid import across plasma membrane"/>
    <property type="evidence" value="ECO:0007669"/>
    <property type="project" value="TreeGrafter"/>
</dbReference>
<organism evidence="13 14">
    <name type="scientific">Mesocestoides corti</name>
    <name type="common">Flatworm</name>
    <dbReference type="NCBI Taxonomy" id="53468"/>
    <lineage>
        <taxon>Eukaryota</taxon>
        <taxon>Metazoa</taxon>
        <taxon>Spiralia</taxon>
        <taxon>Lophotrochozoa</taxon>
        <taxon>Platyhelminthes</taxon>
        <taxon>Cestoda</taxon>
        <taxon>Eucestoda</taxon>
        <taxon>Cyclophyllidea</taxon>
        <taxon>Mesocestoididae</taxon>
        <taxon>Mesocestoides</taxon>
    </lineage>
</organism>
<dbReference type="Proteomes" id="UP000267029">
    <property type="component" value="Unassembled WGS sequence"/>
</dbReference>
<evidence type="ECO:0000256" key="5">
    <source>
        <dbReference type="ARBA" id="ARBA00022989"/>
    </source>
</evidence>
<evidence type="ECO:0000256" key="6">
    <source>
        <dbReference type="ARBA" id="ARBA00023136"/>
    </source>
</evidence>
<gene>
    <name evidence="13" type="ORF">MCOS_LOCUS7143</name>
</gene>
<feature type="binding site" evidence="8">
    <location>
        <position position="72"/>
    </location>
    <ligand>
        <name>Na(+)</name>
        <dbReference type="ChEBI" id="CHEBI:29101"/>
        <label>1</label>
    </ligand>
</feature>
<evidence type="ECO:0000313" key="14">
    <source>
        <dbReference type="Proteomes" id="UP000267029"/>
    </source>
</evidence>
<evidence type="ECO:0000256" key="2">
    <source>
        <dbReference type="ARBA" id="ARBA00006459"/>
    </source>
</evidence>
<sequence>MTQEYGCKEKETDPGSLVLLKKDEHAMENGSKLQLPPEADGDLQITYQQAQPINRATWGGKFEFVLSCISYAVGLGNIWRFPYLCHKNGGGAFLVPYLLMLILVGLPLFFLEFAFGQFASLGPISIWNVSPLFKGIGYAMVATSWLLSLYYNVIIAESLLYLFYSFTRELPWTYCNNTWNDNVTCIDATTNLTSFLSSNGKLPTPFILVFSHIMAFVSVIWVTVCPPGLSGVDSFARTWAKGSIVSYFSSFCHNFFAPISLLRHTSVLALYTTCSNHILQKSGGIDEIGLPVWQLSLCLLLAWTITALVLLKGVQSLGKVSYFTALFPYVILTVLLIHSLTLKGSLNGILYYLTPKFSRLKDPRVWVDAATQIFFSLGCCSGSLIAMSSFNPFKNNCCRDAIIVACVNCCTSIYAGFVVFASLGFMAEQKNVTMENVAKSGPGLAFVVYPEALAQMPLPAMWSIFFFFMLSTVGLGSQFPIVETVMSGVEDELRRVGLLTSHWVRYTFRIGLCVVNFLLGIPMVCRGGYYLLFLVDWAMSGYPLMFICVIEIVIICYSYGLKQFRRDIELMINARPNWYWRISWMITTPGISVGLIIFSMVSSSGLQLDNYVFPYWAQSIAYMTAAFPIVCIPLWFFYKYCKEGGWILFTEFLKPVNEWGPAKDEHRAEFISMIRSNDSLRQGGGHGSSQVCLSRAYIPQGLGDPEGGDIIDGSRKRVFGSVVRGSTAAIDTEGGFFQSKLSVAEKLTMAHNKEVAKRSGIDLAHLDAEALTASQIASFCALATMTATKEVQPYSVAYEGPSQPRISATEPPTINFDRRASQCTASAPGHAPTLSQLAASTNGTTLPADESSAKTQQR</sequence>
<dbReference type="PANTHER" id="PTHR11616:SF321">
    <property type="entry name" value="SODIUM-DEPENDENT NUTRIENT AMINO ACID TRANSPORTER 1-RELATED"/>
    <property type="match status" value="1"/>
</dbReference>
<dbReference type="OrthoDB" id="6581954at2759"/>
<keyword evidence="8" id="KW-0915">Sodium</keyword>
<dbReference type="PRINTS" id="PR00176">
    <property type="entry name" value="NANEUSMPORT"/>
</dbReference>
<feature type="transmembrane region" description="Helical" evidence="12">
    <location>
        <begin position="460"/>
        <end position="482"/>
    </location>
</feature>
<evidence type="ECO:0000313" key="13">
    <source>
        <dbReference type="EMBL" id="VDD81140.1"/>
    </source>
</evidence>